<keyword evidence="8" id="KW-1185">Reference proteome</keyword>
<name>A0A9P4LZ21_9PEZI</name>
<feature type="region of interest" description="Disordered" evidence="6">
    <location>
        <begin position="1"/>
        <end position="26"/>
    </location>
</feature>
<dbReference type="EMBL" id="ML978711">
    <property type="protein sequence ID" value="KAF2092186.1"/>
    <property type="molecule type" value="Genomic_DNA"/>
</dbReference>
<reference evidence="7" key="1">
    <citation type="journal article" date="2020" name="Stud. Mycol.">
        <title>101 Dothideomycetes genomes: a test case for predicting lifestyles and emergence of pathogens.</title>
        <authorList>
            <person name="Haridas S."/>
            <person name="Albert R."/>
            <person name="Binder M."/>
            <person name="Bloem J."/>
            <person name="Labutti K."/>
            <person name="Salamov A."/>
            <person name="Andreopoulos B."/>
            <person name="Baker S."/>
            <person name="Barry K."/>
            <person name="Bills G."/>
            <person name="Bluhm B."/>
            <person name="Cannon C."/>
            <person name="Castanera R."/>
            <person name="Culley D."/>
            <person name="Daum C."/>
            <person name="Ezra D."/>
            <person name="Gonzalez J."/>
            <person name="Henrissat B."/>
            <person name="Kuo A."/>
            <person name="Liang C."/>
            <person name="Lipzen A."/>
            <person name="Lutzoni F."/>
            <person name="Magnuson J."/>
            <person name="Mondo S."/>
            <person name="Nolan M."/>
            <person name="Ohm R."/>
            <person name="Pangilinan J."/>
            <person name="Park H.-J."/>
            <person name="Ramirez L."/>
            <person name="Alfaro M."/>
            <person name="Sun H."/>
            <person name="Tritt A."/>
            <person name="Yoshinaga Y."/>
            <person name="Zwiers L.-H."/>
            <person name="Turgeon B."/>
            <person name="Goodwin S."/>
            <person name="Spatafora J."/>
            <person name="Crous P."/>
            <person name="Grigoriev I."/>
        </authorList>
    </citation>
    <scope>NUCLEOTIDE SEQUENCE</scope>
    <source>
        <strain evidence="7">CBS 121410</strain>
    </source>
</reference>
<evidence type="ECO:0000256" key="2">
    <source>
        <dbReference type="ARBA" id="ARBA00022491"/>
    </source>
</evidence>
<accession>A0A9P4LZ21</accession>
<dbReference type="InterPro" id="IPR013907">
    <property type="entry name" value="Sds3"/>
</dbReference>
<protein>
    <recommendedName>
        <fullName evidence="9">Deacetylase complex subunit</fullName>
    </recommendedName>
</protein>
<keyword evidence="3" id="KW-0805">Transcription regulation</keyword>
<feature type="region of interest" description="Disordered" evidence="6">
    <location>
        <begin position="523"/>
        <end position="563"/>
    </location>
</feature>
<feature type="region of interest" description="Disordered" evidence="6">
    <location>
        <begin position="203"/>
        <end position="269"/>
    </location>
</feature>
<comment type="subcellular location">
    <subcellularLocation>
        <location evidence="1">Nucleus</location>
    </subcellularLocation>
</comment>
<feature type="compositionally biased region" description="Low complexity" evidence="6">
    <location>
        <begin position="523"/>
        <end position="534"/>
    </location>
</feature>
<dbReference type="SMART" id="SM01401">
    <property type="entry name" value="Sds3"/>
    <property type="match status" value="1"/>
</dbReference>
<evidence type="ECO:0000313" key="7">
    <source>
        <dbReference type="EMBL" id="KAF2092186.1"/>
    </source>
</evidence>
<comment type="caution">
    <text evidence="7">The sequence shown here is derived from an EMBL/GenBank/DDBJ whole genome shotgun (WGS) entry which is preliminary data.</text>
</comment>
<proteinExistence type="predicted"/>
<dbReference type="GO" id="GO:0010468">
    <property type="term" value="P:regulation of gene expression"/>
    <property type="evidence" value="ECO:0007669"/>
    <property type="project" value="UniProtKB-ARBA"/>
</dbReference>
<feature type="compositionally biased region" description="Low complexity" evidence="6">
    <location>
        <begin position="356"/>
        <end position="369"/>
    </location>
</feature>
<evidence type="ECO:0000313" key="8">
    <source>
        <dbReference type="Proteomes" id="UP000799776"/>
    </source>
</evidence>
<dbReference type="AlphaFoldDB" id="A0A9P4LZ21"/>
<gene>
    <name evidence="7" type="ORF">K490DRAFT_70835</name>
</gene>
<evidence type="ECO:0000256" key="5">
    <source>
        <dbReference type="ARBA" id="ARBA00023242"/>
    </source>
</evidence>
<feature type="compositionally biased region" description="Basic residues" evidence="6">
    <location>
        <begin position="217"/>
        <end position="227"/>
    </location>
</feature>
<keyword evidence="5" id="KW-0539">Nucleus</keyword>
<evidence type="ECO:0000256" key="6">
    <source>
        <dbReference type="SAM" id="MobiDB-lite"/>
    </source>
</evidence>
<sequence length="563" mass="60225">MSPSGDIPLGHSAVSPPPLPQPSKRDKRRTMLADKFNDMVSNFSDNRDQHYRAQIGAVQHDMNLIIQADPYLNKPLDDTGDEVAEHVAQTTGPNAPAAGTPAHDYAGQVGRFYSQFVNKVNDALEERDINLTMLSHKHQASLDELHQTHQYKVMLAQEEHRQLANTIRERLMATIKHKQVRLLKEKEQLDIADSNSLLLHPNQFTITNPASPGGPGNHRKTRHTRHAKVGDPDDASGPTVDKTRKRKAAFEDNDDSPTPAGRNVDAGFASPFRDAKSKTIHTQYEAPAYSIDRLFTDKELAMTMNHAALATSHFFAKLKSQDQQREQRQEQQVTNGTANGTSADTVMPDATHEADPAAATPDDSTPAAPEMERTQSYHATRGSTRTNPLADLALAAERTSTLPFAPSVAPVILPANVGTKANASAPTPPGLSNADVDHDFALMARPTDGSDDLNEKLLKAAVAPLRTRQYQLMPPGAVREEAGPPAGTRGILPQGIDYAAMSAGNSVAGAASVASEAAAPTSAPAAATGGVAMSRTGNGSSLGGVEMRRTASGRGRGRGRGAH</sequence>
<feature type="region of interest" description="Disordered" evidence="6">
    <location>
        <begin position="319"/>
        <end position="385"/>
    </location>
</feature>
<evidence type="ECO:0008006" key="9">
    <source>
        <dbReference type="Google" id="ProtNLM"/>
    </source>
</evidence>
<evidence type="ECO:0000256" key="1">
    <source>
        <dbReference type="ARBA" id="ARBA00004123"/>
    </source>
</evidence>
<organism evidence="7 8">
    <name type="scientific">Saccharata proteae CBS 121410</name>
    <dbReference type="NCBI Taxonomy" id="1314787"/>
    <lineage>
        <taxon>Eukaryota</taxon>
        <taxon>Fungi</taxon>
        <taxon>Dikarya</taxon>
        <taxon>Ascomycota</taxon>
        <taxon>Pezizomycotina</taxon>
        <taxon>Dothideomycetes</taxon>
        <taxon>Dothideomycetes incertae sedis</taxon>
        <taxon>Botryosphaeriales</taxon>
        <taxon>Saccharataceae</taxon>
        <taxon>Saccharata</taxon>
    </lineage>
</organism>
<dbReference type="Pfam" id="PF08598">
    <property type="entry name" value="Sds3"/>
    <property type="match status" value="1"/>
</dbReference>
<feature type="compositionally biased region" description="Polar residues" evidence="6">
    <location>
        <begin position="376"/>
        <end position="385"/>
    </location>
</feature>
<dbReference type="GO" id="GO:0005654">
    <property type="term" value="C:nucleoplasm"/>
    <property type="evidence" value="ECO:0007669"/>
    <property type="project" value="UniProtKB-ARBA"/>
</dbReference>
<keyword evidence="4" id="KW-0804">Transcription</keyword>
<keyword evidence="2" id="KW-0678">Repressor</keyword>
<dbReference type="OrthoDB" id="70376at2759"/>
<feature type="compositionally biased region" description="Polar residues" evidence="6">
    <location>
        <begin position="333"/>
        <end position="344"/>
    </location>
</feature>
<evidence type="ECO:0000256" key="3">
    <source>
        <dbReference type="ARBA" id="ARBA00023015"/>
    </source>
</evidence>
<dbReference type="PANTHER" id="PTHR21964">
    <property type="entry name" value="BREAST CANCER METASTASIS-SUPPRESSOR 1"/>
    <property type="match status" value="1"/>
</dbReference>
<feature type="compositionally biased region" description="Basic and acidic residues" evidence="6">
    <location>
        <begin position="319"/>
        <end position="329"/>
    </location>
</feature>
<dbReference type="Proteomes" id="UP000799776">
    <property type="component" value="Unassembled WGS sequence"/>
</dbReference>
<evidence type="ECO:0000256" key="4">
    <source>
        <dbReference type="ARBA" id="ARBA00023163"/>
    </source>
</evidence>